<evidence type="ECO:0000259" key="3">
    <source>
        <dbReference type="PROSITE" id="PS51755"/>
    </source>
</evidence>
<evidence type="ECO:0000256" key="2">
    <source>
        <dbReference type="PROSITE-ProRule" id="PRU01091"/>
    </source>
</evidence>
<evidence type="ECO:0000313" key="5">
    <source>
        <dbReference type="Proteomes" id="UP001595976"/>
    </source>
</evidence>
<protein>
    <submittedName>
        <fullName evidence="4">Transcriptional regulator</fullName>
    </submittedName>
</protein>
<feature type="DNA-binding region" description="OmpR/PhoB-type" evidence="2">
    <location>
        <begin position="209"/>
        <end position="317"/>
    </location>
</feature>
<dbReference type="RefSeq" id="WP_260349194.1">
    <property type="nucleotide sequence ID" value="NZ_JAOAOS010000008.1"/>
</dbReference>
<evidence type="ECO:0000256" key="1">
    <source>
        <dbReference type="ARBA" id="ARBA00023125"/>
    </source>
</evidence>
<dbReference type="SUPFAM" id="SSF46894">
    <property type="entry name" value="C-terminal effector domain of the bipartite response regulators"/>
    <property type="match status" value="1"/>
</dbReference>
<sequence>MTETLPRLLLRLSEAGDPAILWGRQAAPHAGRDFERLLDHGVLVEQAPATEWDVCPACDCGLYARPVQQVNGQHIAVCPTDRRSDLVLDDDDLRSFRIHPSALVREIAMASGFGGEPAPVATGVWHLGETSNQRALFLALSQDAALQPGLIGLMRSLARSSPITVIAPAMAADDRARLVDAGLHLVDVSHCIACDGAAPGLSIDQSKLESQPSLAPRLVIQRAAKTVSLDGTPKTLSDQEFQLLVLLAEHALKSPAIVENRAIEAHIWGASIHRISSQVREPVRALRDALARGSTDATSVRALIENRRNPNGYRLALPSEEIELLS</sequence>
<dbReference type="InterPro" id="IPR036388">
    <property type="entry name" value="WH-like_DNA-bd_sf"/>
</dbReference>
<feature type="domain" description="OmpR/PhoB-type" evidence="3">
    <location>
        <begin position="209"/>
        <end position="317"/>
    </location>
</feature>
<dbReference type="InterPro" id="IPR001867">
    <property type="entry name" value="OmpR/PhoB-type_DNA-bd"/>
</dbReference>
<proteinExistence type="predicted"/>
<dbReference type="PROSITE" id="PS51755">
    <property type="entry name" value="OMPR_PHOB"/>
    <property type="match status" value="1"/>
</dbReference>
<dbReference type="Gene3D" id="1.10.10.10">
    <property type="entry name" value="Winged helix-like DNA-binding domain superfamily/Winged helix DNA-binding domain"/>
    <property type="match status" value="1"/>
</dbReference>
<keyword evidence="1 2" id="KW-0238">DNA-binding</keyword>
<evidence type="ECO:0000313" key="4">
    <source>
        <dbReference type="EMBL" id="MFC5294995.1"/>
    </source>
</evidence>
<dbReference type="EMBL" id="JBHSLI010000008">
    <property type="protein sequence ID" value="MFC5294995.1"/>
    <property type="molecule type" value="Genomic_DNA"/>
</dbReference>
<gene>
    <name evidence="4" type="ORF">ACFPK2_18555</name>
</gene>
<name>A0ABW0FAR3_9HYPH</name>
<dbReference type="Proteomes" id="UP001595976">
    <property type="component" value="Unassembled WGS sequence"/>
</dbReference>
<keyword evidence="5" id="KW-1185">Reference proteome</keyword>
<accession>A0ABW0FAR3</accession>
<reference evidence="5" key="1">
    <citation type="journal article" date="2019" name="Int. J. Syst. Evol. Microbiol.">
        <title>The Global Catalogue of Microorganisms (GCM) 10K type strain sequencing project: providing services to taxonomists for standard genome sequencing and annotation.</title>
        <authorList>
            <consortium name="The Broad Institute Genomics Platform"/>
            <consortium name="The Broad Institute Genome Sequencing Center for Infectious Disease"/>
            <person name="Wu L."/>
            <person name="Ma J."/>
        </authorList>
    </citation>
    <scope>NUCLEOTIDE SEQUENCE [LARGE SCALE GENOMIC DNA]</scope>
    <source>
        <strain evidence="5">CGMCC 1.15643</strain>
    </source>
</reference>
<dbReference type="InterPro" id="IPR016032">
    <property type="entry name" value="Sig_transdc_resp-reg_C-effctor"/>
</dbReference>
<organism evidence="4 5">
    <name type="scientific">Bosea minatitlanensis</name>
    <dbReference type="NCBI Taxonomy" id="128782"/>
    <lineage>
        <taxon>Bacteria</taxon>
        <taxon>Pseudomonadati</taxon>
        <taxon>Pseudomonadota</taxon>
        <taxon>Alphaproteobacteria</taxon>
        <taxon>Hyphomicrobiales</taxon>
        <taxon>Boseaceae</taxon>
        <taxon>Bosea</taxon>
    </lineage>
</organism>
<comment type="caution">
    <text evidence="4">The sequence shown here is derived from an EMBL/GenBank/DDBJ whole genome shotgun (WGS) entry which is preliminary data.</text>
</comment>